<comment type="caution">
    <text evidence="1">The sequence shown here is derived from an EMBL/GenBank/DDBJ whole genome shotgun (WGS) entry which is preliminary data.</text>
</comment>
<sequence>MTSGTTAYNSTEWDTYATDYASGLGTHTVVSSNNAPTVTNPIADISAAAGGSAVVIDATNTFADADSDTLTLTAASSQASIATVSVSGKQLTVTPVSVGTSSITVTANDGHGGTVSDTFAITVTAASTVLLNETFESGTKGAYANGSVTLSTGSWAFNNALIGNLSTDKKNGLQSARIRASGSLDMNFNAASAKEVKFFVANFGSDSGATWKLQKSVNNGSTWTDVTAAVTASATLTEQIIAVNEASSVRFRIVVSGTSGQRLNIDDVRIVN</sequence>
<evidence type="ECO:0000313" key="2">
    <source>
        <dbReference type="Proteomes" id="UP001589776"/>
    </source>
</evidence>
<keyword evidence="2" id="KW-1185">Reference proteome</keyword>
<dbReference type="Gene3D" id="2.60.40.10">
    <property type="entry name" value="Immunoglobulins"/>
    <property type="match status" value="1"/>
</dbReference>
<dbReference type="Gene3D" id="2.60.120.260">
    <property type="entry name" value="Galactose-binding domain-like"/>
    <property type="match status" value="1"/>
</dbReference>
<proteinExistence type="predicted"/>
<organism evidence="1 2">
    <name type="scientific">Paenibacillus chartarius</name>
    <dbReference type="NCBI Taxonomy" id="747481"/>
    <lineage>
        <taxon>Bacteria</taxon>
        <taxon>Bacillati</taxon>
        <taxon>Bacillota</taxon>
        <taxon>Bacilli</taxon>
        <taxon>Bacillales</taxon>
        <taxon>Paenibacillaceae</taxon>
        <taxon>Paenibacillus</taxon>
    </lineage>
</organism>
<name>A0ABV6DV60_9BACL</name>
<accession>A0ABV6DV60</accession>
<dbReference type="RefSeq" id="WP_377474897.1">
    <property type="nucleotide sequence ID" value="NZ_JBHLWN010000122.1"/>
</dbReference>
<dbReference type="Proteomes" id="UP001589776">
    <property type="component" value="Unassembled WGS sequence"/>
</dbReference>
<dbReference type="InterPro" id="IPR015919">
    <property type="entry name" value="Cadherin-like_sf"/>
</dbReference>
<dbReference type="EMBL" id="JBHLWN010000122">
    <property type="protein sequence ID" value="MFC0216553.1"/>
    <property type="molecule type" value="Genomic_DNA"/>
</dbReference>
<gene>
    <name evidence="1" type="ORF">ACFFK0_29580</name>
</gene>
<dbReference type="SUPFAM" id="SSF49313">
    <property type="entry name" value="Cadherin-like"/>
    <property type="match status" value="1"/>
</dbReference>
<evidence type="ECO:0000313" key="1">
    <source>
        <dbReference type="EMBL" id="MFC0216553.1"/>
    </source>
</evidence>
<reference evidence="1 2" key="1">
    <citation type="submission" date="2024-09" db="EMBL/GenBank/DDBJ databases">
        <authorList>
            <person name="Sun Q."/>
            <person name="Mori K."/>
        </authorList>
    </citation>
    <scope>NUCLEOTIDE SEQUENCE [LARGE SCALE GENOMIC DNA]</scope>
    <source>
        <strain evidence="1 2">CCM 7759</strain>
    </source>
</reference>
<dbReference type="InterPro" id="IPR013783">
    <property type="entry name" value="Ig-like_fold"/>
</dbReference>
<protein>
    <submittedName>
        <fullName evidence="1">Ig-like domain-containing protein</fullName>
    </submittedName>
</protein>
<dbReference type="Pfam" id="PF17963">
    <property type="entry name" value="Big_9"/>
    <property type="match status" value="1"/>
</dbReference>